<dbReference type="FunFam" id="3.40.50.620:FF:000045">
    <property type="entry name" value="Glutamate--tRNA ligase, mitochondrial"/>
    <property type="match status" value="1"/>
</dbReference>
<dbReference type="PANTHER" id="PTHR43311:SF2">
    <property type="entry name" value="GLUTAMATE--TRNA LIGASE, MITOCHONDRIAL-RELATED"/>
    <property type="match status" value="1"/>
</dbReference>
<comment type="similarity">
    <text evidence="2">Belongs to the class-I aminoacyl-tRNA synthetase family. Glutamate--tRNA ligase type 1 subfamily.</text>
</comment>
<evidence type="ECO:0000313" key="15">
    <source>
        <dbReference type="Proteomes" id="UP000266673"/>
    </source>
</evidence>
<name>A0A397W382_9GLOM</name>
<evidence type="ECO:0000256" key="6">
    <source>
        <dbReference type="ARBA" id="ARBA00022840"/>
    </source>
</evidence>
<gene>
    <name evidence="14" type="ORF">C2G38_2136986</name>
</gene>
<keyword evidence="4 11" id="KW-0436">Ligase</keyword>
<dbReference type="CDD" id="cd00808">
    <property type="entry name" value="GluRS_core"/>
    <property type="match status" value="1"/>
</dbReference>
<comment type="subcellular location">
    <subcellularLocation>
        <location evidence="1">Mitochondrion</location>
    </subcellularLocation>
</comment>
<keyword evidence="8 11" id="KW-0030">Aminoacyl-tRNA synthetase</keyword>
<dbReference type="GO" id="GO:0005739">
    <property type="term" value="C:mitochondrion"/>
    <property type="evidence" value="ECO:0007669"/>
    <property type="project" value="UniProtKB-SubCell"/>
</dbReference>
<evidence type="ECO:0000313" key="14">
    <source>
        <dbReference type="EMBL" id="RIB29184.1"/>
    </source>
</evidence>
<dbReference type="STRING" id="44941.A0A397W382"/>
<evidence type="ECO:0000256" key="9">
    <source>
        <dbReference type="ARBA" id="ARBA00030865"/>
    </source>
</evidence>
<evidence type="ECO:0000259" key="12">
    <source>
        <dbReference type="Pfam" id="PF00749"/>
    </source>
</evidence>
<dbReference type="GO" id="GO:0004818">
    <property type="term" value="F:glutamate-tRNA ligase activity"/>
    <property type="evidence" value="ECO:0007669"/>
    <property type="project" value="UniProtKB-EC"/>
</dbReference>
<dbReference type="GO" id="GO:0008270">
    <property type="term" value="F:zinc ion binding"/>
    <property type="evidence" value="ECO:0007669"/>
    <property type="project" value="InterPro"/>
</dbReference>
<dbReference type="Gene3D" id="3.40.50.620">
    <property type="entry name" value="HUPs"/>
    <property type="match status" value="1"/>
</dbReference>
<dbReference type="GO" id="GO:0006424">
    <property type="term" value="P:glutamyl-tRNA aminoacylation"/>
    <property type="evidence" value="ECO:0007669"/>
    <property type="project" value="InterPro"/>
</dbReference>
<protein>
    <recommendedName>
        <fullName evidence="10">Glutamate--tRNA ligase, mitochondrial</fullName>
        <ecNumber evidence="3">6.1.1.17</ecNumber>
    </recommendedName>
    <alternativeName>
        <fullName evidence="9">Glutamyl-tRNA synthetase</fullName>
    </alternativeName>
</protein>
<reference evidence="14 15" key="1">
    <citation type="submission" date="2018-06" db="EMBL/GenBank/DDBJ databases">
        <title>Comparative genomics reveals the genomic features of Rhizophagus irregularis, R. cerebriforme, R. diaphanum and Gigaspora rosea, and their symbiotic lifestyle signature.</title>
        <authorList>
            <person name="Morin E."/>
            <person name="San Clemente H."/>
            <person name="Chen E.C.H."/>
            <person name="De La Providencia I."/>
            <person name="Hainaut M."/>
            <person name="Kuo A."/>
            <person name="Kohler A."/>
            <person name="Murat C."/>
            <person name="Tang N."/>
            <person name="Roy S."/>
            <person name="Loubradou J."/>
            <person name="Henrissat B."/>
            <person name="Grigoriev I.V."/>
            <person name="Corradi N."/>
            <person name="Roux C."/>
            <person name="Martin F.M."/>
        </authorList>
    </citation>
    <scope>NUCLEOTIDE SEQUENCE [LARGE SCALE GENOMIC DNA]</scope>
    <source>
        <strain evidence="14 15">DAOM 194757</strain>
    </source>
</reference>
<organism evidence="14 15">
    <name type="scientific">Gigaspora rosea</name>
    <dbReference type="NCBI Taxonomy" id="44941"/>
    <lineage>
        <taxon>Eukaryota</taxon>
        <taxon>Fungi</taxon>
        <taxon>Fungi incertae sedis</taxon>
        <taxon>Mucoromycota</taxon>
        <taxon>Glomeromycotina</taxon>
        <taxon>Glomeromycetes</taxon>
        <taxon>Diversisporales</taxon>
        <taxon>Gigasporaceae</taxon>
        <taxon>Gigaspora</taxon>
    </lineage>
</organism>
<dbReference type="AlphaFoldDB" id="A0A397W382"/>
<dbReference type="InterPro" id="IPR020751">
    <property type="entry name" value="aa-tRNA-synth_I_codon-bd_sub2"/>
</dbReference>
<keyword evidence="7 11" id="KW-0648">Protein biosynthesis</keyword>
<comment type="caution">
    <text evidence="14">The sequence shown here is derived from an EMBL/GenBank/DDBJ whole genome shotgun (WGS) entry which is preliminary data.</text>
</comment>
<accession>A0A397W382</accession>
<dbReference type="Proteomes" id="UP000266673">
    <property type="component" value="Unassembled WGS sequence"/>
</dbReference>
<feature type="domain" description="Glutamyl/glutaminyl-tRNA synthetase class Ib catalytic" evidence="12">
    <location>
        <begin position="22"/>
        <end position="338"/>
    </location>
</feature>
<keyword evidence="15" id="KW-1185">Reference proteome</keyword>
<evidence type="ECO:0000256" key="4">
    <source>
        <dbReference type="ARBA" id="ARBA00022598"/>
    </source>
</evidence>
<dbReference type="Pfam" id="PF19269">
    <property type="entry name" value="Anticodon_2"/>
    <property type="match status" value="1"/>
</dbReference>
<feature type="domain" description="Aminoacyl-tRNA synthetase class I anticodon-binding" evidence="13">
    <location>
        <begin position="439"/>
        <end position="556"/>
    </location>
</feature>
<dbReference type="HAMAP" id="MF_00022">
    <property type="entry name" value="Glu_tRNA_synth_type1"/>
    <property type="match status" value="1"/>
</dbReference>
<dbReference type="GO" id="GO:0000049">
    <property type="term" value="F:tRNA binding"/>
    <property type="evidence" value="ECO:0007669"/>
    <property type="project" value="InterPro"/>
</dbReference>
<evidence type="ECO:0000256" key="10">
    <source>
        <dbReference type="ARBA" id="ARBA00072917"/>
    </source>
</evidence>
<dbReference type="InterPro" id="IPR004527">
    <property type="entry name" value="Glu-tRNA-ligase_bac/mito"/>
</dbReference>
<sequence>MSNTLVSCKRLFQTVQPTVAARVRFAPSPTGYLHLGGLRTALFNYLLARKTGGVFILRIEDTDRERYVPGSVERLISVLSWSGLTFDEGPGKNGSHGSYYQSERTDIYKYHVDKLIKEGNAYRCFCTPERLKQIRSFAQKVGKGVAYDRHCLYLSKREIDQNLAQGIPYTVRLKTPDGSVFVKDLIYGNIIFNDKHIDDTILLKGDGYPTYHLANVIDDHLMGITHVLRGEEWLPSTPKHIVLYKALGWNLPEFVHLPLLFNPDRSKLSKRSGEVNVEDFAQRGYLPEALINFVALLGWSSSSGKKDEIFTLDELISEFSLEHIGRSGAIVMREKLDWLNKQHLIRKSESQNGLAELVSLLKPLVYERFGKQFNESDKEYKLGDIYLSKVIVTIKILKNKEGHLLLCVLAPIVLKLREWGHAKEIKLLWPNSHLLKDLNRIQNIRDIAELCGYFFVHPNYSSPESKAARSSIQDGDLKLVAMIALEQINLLNKTEFEVDTIKSAVNNIISTSQLKQNQVLMILRYIITGVKIGAGVVETMKTIGKDTILQRINKVLELIN</sequence>
<dbReference type="PANTHER" id="PTHR43311">
    <property type="entry name" value="GLUTAMATE--TRNA LIGASE"/>
    <property type="match status" value="1"/>
</dbReference>
<dbReference type="InterPro" id="IPR049940">
    <property type="entry name" value="GluQ/Sye"/>
</dbReference>
<dbReference type="InterPro" id="IPR033910">
    <property type="entry name" value="GluRS_core"/>
</dbReference>
<dbReference type="EC" id="6.1.1.17" evidence="3"/>
<dbReference type="GO" id="GO:0005524">
    <property type="term" value="F:ATP binding"/>
    <property type="evidence" value="ECO:0007669"/>
    <property type="project" value="UniProtKB-KW"/>
</dbReference>
<evidence type="ECO:0000256" key="11">
    <source>
        <dbReference type="RuleBase" id="RU363037"/>
    </source>
</evidence>
<dbReference type="EMBL" id="QKWP01000044">
    <property type="protein sequence ID" value="RIB29184.1"/>
    <property type="molecule type" value="Genomic_DNA"/>
</dbReference>
<dbReference type="InterPro" id="IPR008925">
    <property type="entry name" value="aa_tRNA-synth_I_cd-bd_sf"/>
</dbReference>
<dbReference type="Gene3D" id="1.10.10.350">
    <property type="match status" value="1"/>
</dbReference>
<evidence type="ECO:0000256" key="2">
    <source>
        <dbReference type="ARBA" id="ARBA00007894"/>
    </source>
</evidence>
<dbReference type="PRINTS" id="PR00987">
    <property type="entry name" value="TRNASYNTHGLU"/>
</dbReference>
<dbReference type="InterPro" id="IPR014729">
    <property type="entry name" value="Rossmann-like_a/b/a_fold"/>
</dbReference>
<dbReference type="InterPro" id="IPR045462">
    <property type="entry name" value="aa-tRNA-synth_I_cd-bd"/>
</dbReference>
<evidence type="ECO:0000256" key="1">
    <source>
        <dbReference type="ARBA" id="ARBA00004173"/>
    </source>
</evidence>
<keyword evidence="6 11" id="KW-0067">ATP-binding</keyword>
<dbReference type="InterPro" id="IPR000924">
    <property type="entry name" value="Glu/Gln-tRNA-synth"/>
</dbReference>
<dbReference type="SUPFAM" id="SSF52374">
    <property type="entry name" value="Nucleotidylyl transferase"/>
    <property type="match status" value="1"/>
</dbReference>
<keyword evidence="5 11" id="KW-0547">Nucleotide-binding</keyword>
<evidence type="ECO:0000256" key="5">
    <source>
        <dbReference type="ARBA" id="ARBA00022741"/>
    </source>
</evidence>
<dbReference type="NCBIfam" id="TIGR00464">
    <property type="entry name" value="gltX_bact"/>
    <property type="match status" value="1"/>
</dbReference>
<dbReference type="InterPro" id="IPR001412">
    <property type="entry name" value="aa-tRNA-synth_I_CS"/>
</dbReference>
<proteinExistence type="inferred from homology"/>
<evidence type="ECO:0000256" key="8">
    <source>
        <dbReference type="ARBA" id="ARBA00023146"/>
    </source>
</evidence>
<evidence type="ECO:0000256" key="7">
    <source>
        <dbReference type="ARBA" id="ARBA00022917"/>
    </source>
</evidence>
<dbReference type="OrthoDB" id="428822at2759"/>
<dbReference type="PROSITE" id="PS00178">
    <property type="entry name" value="AA_TRNA_LIGASE_I"/>
    <property type="match status" value="1"/>
</dbReference>
<evidence type="ECO:0000259" key="13">
    <source>
        <dbReference type="Pfam" id="PF19269"/>
    </source>
</evidence>
<dbReference type="InterPro" id="IPR020058">
    <property type="entry name" value="Glu/Gln-tRNA-synth_Ib_cat-dom"/>
</dbReference>
<dbReference type="SUPFAM" id="SSF48163">
    <property type="entry name" value="An anticodon-binding domain of class I aminoacyl-tRNA synthetases"/>
    <property type="match status" value="1"/>
</dbReference>
<dbReference type="Pfam" id="PF00749">
    <property type="entry name" value="tRNA-synt_1c"/>
    <property type="match status" value="1"/>
</dbReference>
<evidence type="ECO:0000256" key="3">
    <source>
        <dbReference type="ARBA" id="ARBA00012835"/>
    </source>
</evidence>